<dbReference type="Proteomes" id="UP001152888">
    <property type="component" value="Unassembled WGS sequence"/>
</dbReference>
<organism evidence="5 6">
    <name type="scientific">Acanthoscelides obtectus</name>
    <name type="common">Bean weevil</name>
    <name type="synonym">Bruchus obtectus</name>
    <dbReference type="NCBI Taxonomy" id="200917"/>
    <lineage>
        <taxon>Eukaryota</taxon>
        <taxon>Metazoa</taxon>
        <taxon>Ecdysozoa</taxon>
        <taxon>Arthropoda</taxon>
        <taxon>Hexapoda</taxon>
        <taxon>Insecta</taxon>
        <taxon>Pterygota</taxon>
        <taxon>Neoptera</taxon>
        <taxon>Endopterygota</taxon>
        <taxon>Coleoptera</taxon>
        <taxon>Polyphaga</taxon>
        <taxon>Cucujiformia</taxon>
        <taxon>Chrysomeloidea</taxon>
        <taxon>Chrysomelidae</taxon>
        <taxon>Bruchinae</taxon>
        <taxon>Bruchini</taxon>
        <taxon>Acanthoscelides</taxon>
    </lineage>
</organism>
<evidence type="ECO:0000313" key="5">
    <source>
        <dbReference type="EMBL" id="CAH1972766.1"/>
    </source>
</evidence>
<feature type="compositionally biased region" description="Polar residues" evidence="3">
    <location>
        <begin position="192"/>
        <end position="216"/>
    </location>
</feature>
<name>A0A9P0KCR0_ACAOB</name>
<feature type="domain" description="DDE Tnp4" evidence="4">
    <location>
        <begin position="407"/>
        <end position="569"/>
    </location>
</feature>
<reference evidence="5" key="1">
    <citation type="submission" date="2022-03" db="EMBL/GenBank/DDBJ databases">
        <authorList>
            <person name="Sayadi A."/>
        </authorList>
    </citation>
    <scope>NUCLEOTIDE SEQUENCE</scope>
</reference>
<evidence type="ECO:0000256" key="2">
    <source>
        <dbReference type="ARBA" id="ARBA00022723"/>
    </source>
</evidence>
<protein>
    <recommendedName>
        <fullName evidence="4">DDE Tnp4 domain-containing protein</fullName>
    </recommendedName>
</protein>
<accession>A0A9P0KCR0</accession>
<sequence length="576" mass="65086">FVGKIDFRFKVVESKLPYFPQHFSVLAYKQCNKANNVVAVFDTPGKRKSPNVANAGTDSDSYVELQMEKDTINYMQYKMGFSKKILLTEDAVPTKFHCQEDRKRPLSDAGLSRGAYVKRKRMDLVNTCLQSQNATEAQSESLQKDESLIQDIIEPQDLSRTQDRETITNSIITAEKSVQVTIKENVHHRSKSVQTRCQTTSISTSPMKVSTTSRSTSPFKIKPCSLRPSQSEIVKAVKRNVFLEDEKSDSDISCIESGRYLSPFVTKSASSSSGLTDSDSNVTDANENIEKLECLKITMRSISKKPMMYVGIPKECYFLIKLLHKHTSIKVEHILLCLKKIRMNSTFSELEDNFGISLSYASKLFLQNIPIIASVLRPFIVNIDKKLVKKNLPISFRHNYHNVSCIIDCLEIDIQKPSKALHQSLTWSEYKKGNTVKYLVSCTPNGLVNYVSHGFGGRTSDATIVENCNFLDGLPQGSCCLADRGFKHLEQILHEKGLKLLRPPSVNAGAKLSKTEVRQTKIIASLRIHIERVIRRLREFHILKQHSVINTNIRRVLDHVIIIACALINLQDSLIK</sequence>
<feature type="region of interest" description="Disordered" evidence="3">
    <location>
        <begin position="189"/>
        <end position="216"/>
    </location>
</feature>
<evidence type="ECO:0000259" key="4">
    <source>
        <dbReference type="Pfam" id="PF13359"/>
    </source>
</evidence>
<feature type="non-terminal residue" evidence="5">
    <location>
        <position position="576"/>
    </location>
</feature>
<comment type="cofactor">
    <cofactor evidence="1">
        <name>a divalent metal cation</name>
        <dbReference type="ChEBI" id="CHEBI:60240"/>
    </cofactor>
</comment>
<dbReference type="Pfam" id="PF13359">
    <property type="entry name" value="DDE_Tnp_4"/>
    <property type="match status" value="1"/>
</dbReference>
<gene>
    <name evidence="5" type="ORF">ACAOBT_LOCUS10194</name>
</gene>
<dbReference type="InterPro" id="IPR027806">
    <property type="entry name" value="HARBI1_dom"/>
</dbReference>
<keyword evidence="6" id="KW-1185">Reference proteome</keyword>
<evidence type="ECO:0000256" key="1">
    <source>
        <dbReference type="ARBA" id="ARBA00001968"/>
    </source>
</evidence>
<dbReference type="OrthoDB" id="7467139at2759"/>
<dbReference type="EMBL" id="CAKOFQ010006802">
    <property type="protein sequence ID" value="CAH1972766.1"/>
    <property type="molecule type" value="Genomic_DNA"/>
</dbReference>
<evidence type="ECO:0000313" key="6">
    <source>
        <dbReference type="Proteomes" id="UP001152888"/>
    </source>
</evidence>
<comment type="caution">
    <text evidence="5">The sequence shown here is derived from an EMBL/GenBank/DDBJ whole genome shotgun (WGS) entry which is preliminary data.</text>
</comment>
<keyword evidence="2" id="KW-0479">Metal-binding</keyword>
<proteinExistence type="predicted"/>
<dbReference type="PANTHER" id="PTHR23080">
    <property type="entry name" value="THAP DOMAIN PROTEIN"/>
    <property type="match status" value="1"/>
</dbReference>
<dbReference type="AlphaFoldDB" id="A0A9P0KCR0"/>
<dbReference type="GO" id="GO:0046872">
    <property type="term" value="F:metal ion binding"/>
    <property type="evidence" value="ECO:0007669"/>
    <property type="project" value="UniProtKB-KW"/>
</dbReference>
<evidence type="ECO:0000256" key="3">
    <source>
        <dbReference type="SAM" id="MobiDB-lite"/>
    </source>
</evidence>